<comment type="subcellular location">
    <subcellularLocation>
        <location evidence="1">Membrane</location>
    </subcellularLocation>
</comment>
<keyword evidence="2 3" id="KW-0807">Transducer</keyword>
<dbReference type="Proteomes" id="UP000275461">
    <property type="component" value="Unassembled WGS sequence"/>
</dbReference>
<feature type="transmembrane region" description="Helical" evidence="5">
    <location>
        <begin position="50"/>
        <end position="69"/>
    </location>
</feature>
<evidence type="ECO:0000313" key="7">
    <source>
        <dbReference type="EMBL" id="RLK47058.1"/>
    </source>
</evidence>
<dbReference type="InterPro" id="IPR004089">
    <property type="entry name" value="MCPsignal_dom"/>
</dbReference>
<dbReference type="Gene3D" id="1.10.287.950">
    <property type="entry name" value="Methyl-accepting chemotaxis protein"/>
    <property type="match status" value="1"/>
</dbReference>
<protein>
    <submittedName>
        <fullName evidence="7">Methyl-accepting chemotaxis protein</fullName>
    </submittedName>
</protein>
<proteinExistence type="predicted"/>
<name>A0A498C2M3_9GAMM</name>
<keyword evidence="8" id="KW-1185">Reference proteome</keyword>
<feature type="domain" description="Methyl-accepting transducer" evidence="6">
    <location>
        <begin position="126"/>
        <end position="362"/>
    </location>
</feature>
<evidence type="ECO:0000256" key="3">
    <source>
        <dbReference type="PROSITE-ProRule" id="PRU00284"/>
    </source>
</evidence>
<dbReference type="RefSeq" id="WP_121442891.1">
    <property type="nucleotide sequence ID" value="NZ_RCDA01000004.1"/>
</dbReference>
<evidence type="ECO:0000256" key="5">
    <source>
        <dbReference type="SAM" id="Phobius"/>
    </source>
</evidence>
<comment type="caution">
    <text evidence="7">The sequence shown here is derived from an EMBL/GenBank/DDBJ whole genome shotgun (WGS) entry which is preliminary data.</text>
</comment>
<dbReference type="Pfam" id="PF00015">
    <property type="entry name" value="MCPsignal"/>
    <property type="match status" value="1"/>
</dbReference>
<keyword evidence="4" id="KW-0175">Coiled coil</keyword>
<organism evidence="7 8">
    <name type="scientific">Alkalispirillum mobile</name>
    <dbReference type="NCBI Taxonomy" id="85925"/>
    <lineage>
        <taxon>Bacteria</taxon>
        <taxon>Pseudomonadati</taxon>
        <taxon>Pseudomonadota</taxon>
        <taxon>Gammaproteobacteria</taxon>
        <taxon>Chromatiales</taxon>
        <taxon>Ectothiorhodospiraceae</taxon>
        <taxon>Alkalispirillum</taxon>
    </lineage>
</organism>
<reference evidence="7 8" key="1">
    <citation type="submission" date="2018-10" db="EMBL/GenBank/DDBJ databases">
        <title>Genomic Encyclopedia of Type Strains, Phase IV (KMG-IV): sequencing the most valuable type-strain genomes for metagenomic binning, comparative biology and taxonomic classification.</title>
        <authorList>
            <person name="Goeker M."/>
        </authorList>
    </citation>
    <scope>NUCLEOTIDE SEQUENCE [LARGE SCALE GENOMIC DNA]</scope>
    <source>
        <strain evidence="7 8">DSM 12769</strain>
    </source>
</reference>
<dbReference type="OrthoDB" id="2489132at2"/>
<dbReference type="GO" id="GO:0016020">
    <property type="term" value="C:membrane"/>
    <property type="evidence" value="ECO:0007669"/>
    <property type="project" value="UniProtKB-SubCell"/>
</dbReference>
<dbReference type="AlphaFoldDB" id="A0A498C2M3"/>
<dbReference type="SUPFAM" id="SSF58104">
    <property type="entry name" value="Methyl-accepting chemotaxis protein (MCP) signaling domain"/>
    <property type="match status" value="1"/>
</dbReference>
<keyword evidence="5" id="KW-0812">Transmembrane</keyword>
<evidence type="ECO:0000259" key="6">
    <source>
        <dbReference type="PROSITE" id="PS50111"/>
    </source>
</evidence>
<dbReference type="GO" id="GO:0006935">
    <property type="term" value="P:chemotaxis"/>
    <property type="evidence" value="ECO:0007669"/>
    <property type="project" value="UniProtKB-ARBA"/>
</dbReference>
<dbReference type="GO" id="GO:0007165">
    <property type="term" value="P:signal transduction"/>
    <property type="evidence" value="ECO:0007669"/>
    <property type="project" value="UniProtKB-KW"/>
</dbReference>
<evidence type="ECO:0000256" key="2">
    <source>
        <dbReference type="ARBA" id="ARBA00023224"/>
    </source>
</evidence>
<dbReference type="PROSITE" id="PS50111">
    <property type="entry name" value="CHEMOTAXIS_TRANSDUC_2"/>
    <property type="match status" value="1"/>
</dbReference>
<evidence type="ECO:0000256" key="4">
    <source>
        <dbReference type="SAM" id="Coils"/>
    </source>
</evidence>
<evidence type="ECO:0000313" key="8">
    <source>
        <dbReference type="Proteomes" id="UP000275461"/>
    </source>
</evidence>
<sequence>MSVTNASIREELAQAPSGAGGKHWCLPLPLALVAQGVVVLLLLLQWLAGWATLPAALAMGVLAGGLVALQALRGRGSALDAAEVVDRGAATDIIDIGAPEPGTPGAGLLERDRAPLRSVIGELRTQAVRVAYEGARLRKQSRAAKEDAAAQSELTSEITRASTETTQALEDIARRAETISSLNAEGLQLSRAAEDQLKEAATGVESASERLQRFAETVSRLSKAAGDIDRISGMVEGFSKQTNLLALNAAIESARAGEAGQGFAVVAEEVRDLASKVADANQEIRETIAQVDELIRDTGQGSEEIYEHNEHVREVLAEGTARFQNMIRDAEANHVELEGIGTAIEELTNTNRETYERINEIDRRSDTIQEDAERADEFSANLREVSERTLLGLCQVRTHEGALEALLARREAHREKLVERLEAMHSRGVNIFDTHYQPVPDTDPQKYTTSYLEAVREMQGLIDEGVKDLPGAVYSALVDVNGYLPVHNSWVSEAPTGDPVHDRDKSRHMRMFNTNEMEVRRARNTRPFLMQINLRDTGEVLVDLSLPVHVEGRHWGNLIFGFPVEHLLQG</sequence>
<dbReference type="EMBL" id="RCDA01000004">
    <property type="protein sequence ID" value="RLK47058.1"/>
    <property type="molecule type" value="Genomic_DNA"/>
</dbReference>
<feature type="transmembrane region" description="Helical" evidence="5">
    <location>
        <begin position="24"/>
        <end position="44"/>
    </location>
</feature>
<keyword evidence="5" id="KW-1133">Transmembrane helix</keyword>
<evidence type="ECO:0000256" key="1">
    <source>
        <dbReference type="ARBA" id="ARBA00004370"/>
    </source>
</evidence>
<dbReference type="PANTHER" id="PTHR32089:SF112">
    <property type="entry name" value="LYSOZYME-LIKE PROTEIN-RELATED"/>
    <property type="match status" value="1"/>
</dbReference>
<dbReference type="PANTHER" id="PTHR32089">
    <property type="entry name" value="METHYL-ACCEPTING CHEMOTAXIS PROTEIN MCPB"/>
    <property type="match status" value="1"/>
</dbReference>
<dbReference type="SMART" id="SM00283">
    <property type="entry name" value="MA"/>
    <property type="match status" value="1"/>
</dbReference>
<gene>
    <name evidence="7" type="ORF">DFR31_2372</name>
</gene>
<keyword evidence="5" id="KW-0472">Membrane</keyword>
<feature type="coiled-coil region" evidence="4">
    <location>
        <begin position="344"/>
        <end position="416"/>
    </location>
</feature>
<feature type="coiled-coil region" evidence="4">
    <location>
        <begin position="270"/>
        <end position="297"/>
    </location>
</feature>
<accession>A0A498C2M3</accession>